<name>A0ABT5J6D9_RHOTP</name>
<dbReference type="Pfam" id="PF13478">
    <property type="entry name" value="XdhC_C"/>
    <property type="match status" value="1"/>
</dbReference>
<evidence type="ECO:0000313" key="3">
    <source>
        <dbReference type="EMBL" id="MDC7785218.1"/>
    </source>
</evidence>
<feature type="domain" description="XdhC Rossmann" evidence="2">
    <location>
        <begin position="107"/>
        <end position="249"/>
    </location>
</feature>
<dbReference type="EMBL" id="JAQQLI010000006">
    <property type="protein sequence ID" value="MDC7785218.1"/>
    <property type="molecule type" value="Genomic_DNA"/>
</dbReference>
<protein>
    <submittedName>
        <fullName evidence="3">XdhC/CoxI family protein</fullName>
    </submittedName>
</protein>
<organism evidence="3 4">
    <name type="scientific">Rhodoplanes tepidamans</name>
    <name type="common">Rhodoplanes cryptolactis</name>
    <dbReference type="NCBI Taxonomy" id="200616"/>
    <lineage>
        <taxon>Bacteria</taxon>
        <taxon>Pseudomonadati</taxon>
        <taxon>Pseudomonadota</taxon>
        <taxon>Alphaproteobacteria</taxon>
        <taxon>Hyphomicrobiales</taxon>
        <taxon>Nitrobacteraceae</taxon>
        <taxon>Rhodoplanes</taxon>
    </lineage>
</organism>
<comment type="caution">
    <text evidence="3">The sequence shown here is derived from an EMBL/GenBank/DDBJ whole genome shotgun (WGS) entry which is preliminary data.</text>
</comment>
<gene>
    <name evidence="3" type="ORF">PQJ73_05940</name>
</gene>
<evidence type="ECO:0000313" key="4">
    <source>
        <dbReference type="Proteomes" id="UP001165652"/>
    </source>
</evidence>
<evidence type="ECO:0000259" key="1">
    <source>
        <dbReference type="Pfam" id="PF02625"/>
    </source>
</evidence>
<proteinExistence type="predicted"/>
<dbReference type="InterPro" id="IPR052698">
    <property type="entry name" value="MoCofactor_Util/Proc"/>
</dbReference>
<dbReference type="PANTHER" id="PTHR30388:SF6">
    <property type="entry name" value="XANTHINE DEHYDROGENASE SUBUNIT A-RELATED"/>
    <property type="match status" value="1"/>
</dbReference>
<dbReference type="Proteomes" id="UP001165652">
    <property type="component" value="Unassembled WGS sequence"/>
</dbReference>
<dbReference type="InterPro" id="IPR003777">
    <property type="entry name" value="XdhC_CoxI"/>
</dbReference>
<reference evidence="3" key="2">
    <citation type="submission" date="2023-02" db="EMBL/GenBank/DDBJ databases">
        <authorList>
            <person name="Rayyan A."/>
            <person name="Meyer T."/>
            <person name="Kyndt J.A."/>
        </authorList>
    </citation>
    <scope>NUCLEOTIDE SEQUENCE</scope>
    <source>
        <strain evidence="3">DSM 9987</strain>
    </source>
</reference>
<dbReference type="InterPro" id="IPR027051">
    <property type="entry name" value="XdhC_Rossmann_dom"/>
</dbReference>
<sequence length="289" mass="30895">MDIYEELIREREEGRPCALATIVNVVGSIPSYASAKMLVRENGTIVGTVGGGPAEAEVIVAAREVIATGRPQMLSFRLHDNPEMDSGMVCGGSLDVFVEAIRPAPILYLFGAGHVGVVTARAARLAGLEVVVVDDRTEFASAERFPNAQAIHVGEFEAVMARLSPNRRSLIFIATRCHEIDGRVLRWAVATPAEYVGMIGSRRKVATVFERLVAEGLPPEQLERVHAPVGLDIGADTPEEIAISVVAEMVAHIRGAAAARPLMRNMTGPVDRVVRKTPASGSGKDRTAA</sequence>
<dbReference type="RefSeq" id="WP_272776064.1">
    <property type="nucleotide sequence ID" value="NZ_JAQQLI010000006.1"/>
</dbReference>
<feature type="domain" description="XdhC- CoxI" evidence="1">
    <location>
        <begin position="11"/>
        <end position="76"/>
    </location>
</feature>
<evidence type="ECO:0000259" key="2">
    <source>
        <dbReference type="Pfam" id="PF13478"/>
    </source>
</evidence>
<accession>A0ABT5J6D9</accession>
<reference evidence="3" key="1">
    <citation type="journal article" date="2023" name="Microbiol Resour">
        <title>Genome Sequences of Rhodoplanes serenus and Two Thermotolerant Strains, Rhodoplanes tepidamans and 'Rhodoplanes cryptolactis,' Further Refine the Genus.</title>
        <authorList>
            <person name="Rayyan A.A."/>
            <person name="Kyndt J.A."/>
        </authorList>
    </citation>
    <scope>NUCLEOTIDE SEQUENCE</scope>
    <source>
        <strain evidence="3">DSM 9987</strain>
    </source>
</reference>
<dbReference type="Pfam" id="PF02625">
    <property type="entry name" value="XdhC_CoxI"/>
    <property type="match status" value="1"/>
</dbReference>
<keyword evidence="4" id="KW-1185">Reference proteome</keyword>
<dbReference type="PANTHER" id="PTHR30388">
    <property type="entry name" value="ALDEHYDE OXIDOREDUCTASE MOLYBDENUM COFACTOR ASSEMBLY PROTEIN"/>
    <property type="match status" value="1"/>
</dbReference>
<dbReference type="Gene3D" id="3.40.50.720">
    <property type="entry name" value="NAD(P)-binding Rossmann-like Domain"/>
    <property type="match status" value="1"/>
</dbReference>